<name>A0A0A8ZS68_ARUDO</name>
<organism evidence="1">
    <name type="scientific">Arundo donax</name>
    <name type="common">Giant reed</name>
    <name type="synonym">Donax arundinaceus</name>
    <dbReference type="NCBI Taxonomy" id="35708"/>
    <lineage>
        <taxon>Eukaryota</taxon>
        <taxon>Viridiplantae</taxon>
        <taxon>Streptophyta</taxon>
        <taxon>Embryophyta</taxon>
        <taxon>Tracheophyta</taxon>
        <taxon>Spermatophyta</taxon>
        <taxon>Magnoliopsida</taxon>
        <taxon>Liliopsida</taxon>
        <taxon>Poales</taxon>
        <taxon>Poaceae</taxon>
        <taxon>PACMAD clade</taxon>
        <taxon>Arundinoideae</taxon>
        <taxon>Arundineae</taxon>
        <taxon>Arundo</taxon>
    </lineage>
</organism>
<accession>A0A0A8ZS68</accession>
<reference evidence="1" key="2">
    <citation type="journal article" date="2015" name="Data Brief">
        <title>Shoot transcriptome of the giant reed, Arundo donax.</title>
        <authorList>
            <person name="Barrero R.A."/>
            <person name="Guerrero F.D."/>
            <person name="Moolhuijzen P."/>
            <person name="Goolsby J.A."/>
            <person name="Tidwell J."/>
            <person name="Bellgard S.E."/>
            <person name="Bellgard M.I."/>
        </authorList>
    </citation>
    <scope>NUCLEOTIDE SEQUENCE</scope>
    <source>
        <tissue evidence="1">Shoot tissue taken approximately 20 cm above the soil surface</tissue>
    </source>
</reference>
<protein>
    <submittedName>
        <fullName evidence="1">Uncharacterized protein</fullName>
    </submittedName>
</protein>
<evidence type="ECO:0000313" key="1">
    <source>
        <dbReference type="EMBL" id="JAD40543.1"/>
    </source>
</evidence>
<dbReference type="EMBL" id="GBRH01257352">
    <property type="protein sequence ID" value="JAD40543.1"/>
    <property type="molecule type" value="Transcribed_RNA"/>
</dbReference>
<reference evidence="1" key="1">
    <citation type="submission" date="2014-09" db="EMBL/GenBank/DDBJ databases">
        <authorList>
            <person name="Magalhaes I.L.F."/>
            <person name="Oliveira U."/>
            <person name="Santos F.R."/>
            <person name="Vidigal T.H.D.A."/>
            <person name="Brescovit A.D."/>
            <person name="Santos A.J."/>
        </authorList>
    </citation>
    <scope>NUCLEOTIDE SEQUENCE</scope>
    <source>
        <tissue evidence="1">Shoot tissue taken approximately 20 cm above the soil surface</tissue>
    </source>
</reference>
<sequence length="48" mass="5156">MSVGLRGSSKLQLAKSIKLRNLTTLYRGGLLTQTNAGGKPEKEGRGRI</sequence>
<dbReference type="AlphaFoldDB" id="A0A0A8ZS68"/>
<proteinExistence type="predicted"/>